<reference evidence="3 5" key="1">
    <citation type="submission" date="2016-08" db="EMBL/GenBank/DDBJ databases">
        <title>Moorella thermoacetica DSM 103132.</title>
        <authorList>
            <person name="Jendresen C.B."/>
            <person name="Redl S.M."/>
            <person name="Jensen T.O."/>
            <person name="Nielsen A.T."/>
        </authorList>
    </citation>
    <scope>NUCLEOTIDE SEQUENCE [LARGE SCALE GENOMIC DNA]</scope>
    <source>
        <strain evidence="3 5">DSM 103132</strain>
    </source>
</reference>
<evidence type="ECO:0000313" key="5">
    <source>
        <dbReference type="Proteomes" id="UP000094598"/>
    </source>
</evidence>
<dbReference type="EMBL" id="CP017019">
    <property type="protein sequence ID" value="AOQ24801.1"/>
    <property type="molecule type" value="Genomic_DNA"/>
</dbReference>
<dbReference type="Proteomes" id="UP000094598">
    <property type="component" value="Chromosome"/>
</dbReference>
<gene>
    <name evidence="3" type="ORF">Maut_02378</name>
    <name evidence="4" type="ORF">MTAT_03950</name>
</gene>
<evidence type="ECO:0000259" key="2">
    <source>
        <dbReference type="Pfam" id="PF01558"/>
    </source>
</evidence>
<keyword evidence="6" id="KW-1185">Reference proteome</keyword>
<organism evidence="3 5">
    <name type="scientific">Neomoorella thermoacetica</name>
    <name type="common">Clostridium thermoaceticum</name>
    <dbReference type="NCBI Taxonomy" id="1525"/>
    <lineage>
        <taxon>Bacteria</taxon>
        <taxon>Bacillati</taxon>
        <taxon>Bacillota</taxon>
        <taxon>Clostridia</taxon>
        <taxon>Neomoorellales</taxon>
        <taxon>Neomoorellaceae</taxon>
        <taxon>Neomoorella</taxon>
    </lineage>
</organism>
<dbReference type="Proteomes" id="UP000322283">
    <property type="component" value="Unassembled WGS sequence"/>
</dbReference>
<dbReference type="InterPro" id="IPR019752">
    <property type="entry name" value="Pyrv/ketoisovalerate_OxRed_cat"/>
</dbReference>
<dbReference type="PROSITE" id="PS51257">
    <property type="entry name" value="PROKAR_LIPOPROTEIN"/>
    <property type="match status" value="1"/>
</dbReference>
<dbReference type="GO" id="GO:0016903">
    <property type="term" value="F:oxidoreductase activity, acting on the aldehyde or oxo group of donors"/>
    <property type="evidence" value="ECO:0007669"/>
    <property type="project" value="InterPro"/>
</dbReference>
<dbReference type="InterPro" id="IPR002869">
    <property type="entry name" value="Pyrv_flavodox_OxRed_cen"/>
</dbReference>
<proteinExistence type="predicted"/>
<protein>
    <submittedName>
        <fullName evidence="3">Indolepyruvate oxidoreductase subunit beta</fullName>
    </submittedName>
</protein>
<accession>A0AAC9HKI2</accession>
<dbReference type="NCBIfam" id="NF005325">
    <property type="entry name" value="PRK06853.1-5"/>
    <property type="match status" value="1"/>
</dbReference>
<dbReference type="SUPFAM" id="SSF53323">
    <property type="entry name" value="Pyruvate-ferredoxin oxidoreductase, PFOR, domain III"/>
    <property type="match status" value="1"/>
</dbReference>
<dbReference type="PANTHER" id="PTHR43854:SF1">
    <property type="entry name" value="INDOLEPYRUVATE OXIDOREDUCTASE SUBUNIT IORB"/>
    <property type="match status" value="1"/>
</dbReference>
<feature type="domain" description="Pyruvate/ketoisovalerate oxidoreductase catalytic" evidence="2">
    <location>
        <begin position="15"/>
        <end position="192"/>
    </location>
</feature>
<dbReference type="AlphaFoldDB" id="A0AAC9HKI2"/>
<evidence type="ECO:0000313" key="6">
    <source>
        <dbReference type="Proteomes" id="UP000322283"/>
    </source>
</evidence>
<evidence type="ECO:0000313" key="4">
    <source>
        <dbReference type="EMBL" id="TYL15661.1"/>
    </source>
</evidence>
<dbReference type="InterPro" id="IPR052198">
    <property type="entry name" value="IorB_Oxidoreductase"/>
</dbReference>
<name>A0AAC9HKI2_NEOTH</name>
<dbReference type="EMBL" id="VCDX01000001">
    <property type="protein sequence ID" value="TYL15661.1"/>
    <property type="molecule type" value="Genomic_DNA"/>
</dbReference>
<evidence type="ECO:0000313" key="3">
    <source>
        <dbReference type="EMBL" id="AOQ24801.1"/>
    </source>
</evidence>
<reference evidence="4 6" key="2">
    <citation type="submission" date="2019-05" db="EMBL/GenBank/DDBJ databases">
        <title>Genome sequence of Moorella thermoacetica ATCC 33924.</title>
        <authorList>
            <person name="Poehlein A."/>
            <person name="Bengelsdorf F.R."/>
            <person name="Duerre P."/>
            <person name="Daniel R."/>
        </authorList>
    </citation>
    <scope>NUCLEOTIDE SEQUENCE [LARGE SCALE GENOMIC DNA]</scope>
    <source>
        <strain evidence="4 6">ATCC 33924</strain>
    </source>
</reference>
<sequence>MVNSGTKSIMIVGVGGQGIILACRILTSGLIKSGYDVKSSEVHGMAQRGGSVVTQLCYGQKVYSPLVGEGAVDVLMALEKLEALRYVHFLKRKGLLLVNDLEIPSLPVITGKATYPEGIPERLKSFDLTLYSIPAASVARELGNNRVMNIIMLGAMIALTGLEQLISWVDIVREAVRPQYQDLNQRAFEMGLRTGKDLA</sequence>
<keyword evidence="1" id="KW-0560">Oxidoreductase</keyword>
<dbReference type="RefSeq" id="WP_231115068.1">
    <property type="nucleotide sequence ID" value="NZ_CP017019.1"/>
</dbReference>
<dbReference type="Pfam" id="PF01558">
    <property type="entry name" value="POR"/>
    <property type="match status" value="1"/>
</dbReference>
<evidence type="ECO:0000256" key="1">
    <source>
        <dbReference type="ARBA" id="ARBA00023002"/>
    </source>
</evidence>
<dbReference type="PANTHER" id="PTHR43854">
    <property type="entry name" value="INDOLEPYRUVATE OXIDOREDUCTASE SUBUNIT IORB"/>
    <property type="match status" value="1"/>
</dbReference>
<dbReference type="Gene3D" id="3.40.920.10">
    <property type="entry name" value="Pyruvate-ferredoxin oxidoreductase, PFOR, domain III"/>
    <property type="match status" value="1"/>
</dbReference>